<feature type="domain" description="Blue (type 1) copper" evidence="5">
    <location>
        <begin position="835"/>
        <end position="950"/>
    </location>
</feature>
<dbReference type="Pfam" id="PF00127">
    <property type="entry name" value="Copper-bind"/>
    <property type="match status" value="1"/>
</dbReference>
<keyword evidence="3" id="KW-0249">Electron transport</keyword>
<dbReference type="CDD" id="cd04233">
    <property type="entry name" value="Auracyanin"/>
    <property type="match status" value="1"/>
</dbReference>
<dbReference type="EMBL" id="BMXI01000008">
    <property type="protein sequence ID" value="GHC54581.1"/>
    <property type="molecule type" value="Genomic_DNA"/>
</dbReference>
<dbReference type="InterPro" id="IPR000923">
    <property type="entry name" value="BlueCu_1"/>
</dbReference>
<keyword evidence="4" id="KW-0186">Copper</keyword>
<organism evidence="6 7">
    <name type="scientific">Roseibacillus persicicus</name>
    <dbReference type="NCBI Taxonomy" id="454148"/>
    <lineage>
        <taxon>Bacteria</taxon>
        <taxon>Pseudomonadati</taxon>
        <taxon>Verrucomicrobiota</taxon>
        <taxon>Verrucomicrobiia</taxon>
        <taxon>Verrucomicrobiales</taxon>
        <taxon>Verrucomicrobiaceae</taxon>
        <taxon>Roseibacillus</taxon>
    </lineage>
</organism>
<dbReference type="SUPFAM" id="SSF49503">
    <property type="entry name" value="Cupredoxins"/>
    <property type="match status" value="1"/>
</dbReference>
<evidence type="ECO:0000256" key="2">
    <source>
        <dbReference type="ARBA" id="ARBA00022723"/>
    </source>
</evidence>
<dbReference type="InterPro" id="IPR028871">
    <property type="entry name" value="BlueCu_1_BS"/>
</dbReference>
<accession>A0A918TMG0</accession>
<protein>
    <recommendedName>
        <fullName evidence="5">Blue (type 1) copper domain-containing protein</fullName>
    </recommendedName>
</protein>
<dbReference type="AlphaFoldDB" id="A0A918TMG0"/>
<reference evidence="6" key="1">
    <citation type="journal article" date="2014" name="Int. J. Syst. Evol. Microbiol.">
        <title>Complete genome sequence of Corynebacterium casei LMG S-19264T (=DSM 44701T), isolated from a smear-ripened cheese.</title>
        <authorList>
            <consortium name="US DOE Joint Genome Institute (JGI-PGF)"/>
            <person name="Walter F."/>
            <person name="Albersmeier A."/>
            <person name="Kalinowski J."/>
            <person name="Ruckert C."/>
        </authorList>
    </citation>
    <scope>NUCLEOTIDE SEQUENCE</scope>
    <source>
        <strain evidence="6">KCTC 12988</strain>
    </source>
</reference>
<reference evidence="6" key="2">
    <citation type="submission" date="2020-09" db="EMBL/GenBank/DDBJ databases">
        <authorList>
            <person name="Sun Q."/>
            <person name="Kim S."/>
        </authorList>
    </citation>
    <scope>NUCLEOTIDE SEQUENCE</scope>
    <source>
        <strain evidence="6">KCTC 12988</strain>
    </source>
</reference>
<comment type="caution">
    <text evidence="6">The sequence shown here is derived from an EMBL/GenBank/DDBJ whole genome shotgun (WGS) entry which is preliminary data.</text>
</comment>
<dbReference type="PANTHER" id="PTHR33546">
    <property type="entry name" value="LARGE, MULTIFUNCTIONAL SECRETED PROTEIN-RELATED"/>
    <property type="match status" value="1"/>
</dbReference>
<keyword evidence="7" id="KW-1185">Reference proteome</keyword>
<evidence type="ECO:0000313" key="6">
    <source>
        <dbReference type="EMBL" id="GHC54581.1"/>
    </source>
</evidence>
<evidence type="ECO:0000259" key="5">
    <source>
        <dbReference type="Pfam" id="PF00127"/>
    </source>
</evidence>
<dbReference type="SUPFAM" id="SSF63829">
    <property type="entry name" value="Calcium-dependent phosphotriesterase"/>
    <property type="match status" value="1"/>
</dbReference>
<dbReference type="Gene3D" id="2.60.40.420">
    <property type="entry name" value="Cupredoxins - blue copper proteins"/>
    <property type="match status" value="1"/>
</dbReference>
<sequence length="952" mass="105438">MALPALLVSLPAAELNIARKDVHPYVRSEGSRAEHRYSDAAVNSERVYDFYRRQAEYYLAMAPEEVPDLLPAFPGLDRGEFGHWGKYNQNNYKNDDWNRMEVGTVVGAPLHASGVGALKGVNVRLGEEGLIAACFDPVTLSYPVIWDSSKQFLKINPFRWGLARGTQAGGRTLFHYKPAAYPGDTNLPVYRGYYRAGSEVVFDYDYEEKPVLDRPGTIVLGDEAGSVFTRTMSFPQGVPVSVFPLVQTPADCEVLEDGVYQKGTQTTLVTISGEIADTALTRDESGLVSLQLGEQKDAGLIRISIWSGANADLDLAKQTITETPLRIPNKALEEKPQWPETITLNGELGDESGAYAIDTIPVPFENPYRSLMMFSGVAFYDDGTAAVSTLMGDIWTVSGLDADLSEVKWKRFATGIAIPFGLQIIDNELFVCGKQQITRLHDLDGNGEADFHENWSNKYLDDHGHPHIYGLEKDDEGNFYLIYEYAIARIDKDTREVEVIATGVRNCMGFGSTTLDDEFTILAAPQEGDWTPASMIIRPQQGGFYGFEPGRKKVDSVSLPLCYIPRGVDNSTGGFLTIKDERWGPLSDSVIGLSYGSGNHYRVLFDSGLHGQAATVPLPGDFPAGLVRAVTSPTDGQVYTVGTDGWGDYAMQSGCFGRIRYTGKAMVLPDSFQAVANGLHIRFNETLDATSVEELSNYFVQQWNYEYASRYGSPEFSVKEPGKLGHDRVEVASARLLEDGRTVFLEIPELAPVMQMHVYMKLKTAAGQEFKSDLFPTIIEFDEATRFEGMQEVPFKETTRLVARIKGAKPPRTKGSLTPPDETWGDATRILIETKEGLQFTPNAFRARPGEKLAVTLRNPDVMPHNWVLTQVGTEKLVGEASFKMLNDPEAQAKSYLEDEQQKNVVAHTSVIDPSSEQTIYFEAPSEPGDYRYICTFPGHWQVMQGVMTVSE</sequence>
<name>A0A918TMG0_9BACT</name>
<dbReference type="GO" id="GO:0005507">
    <property type="term" value="F:copper ion binding"/>
    <property type="evidence" value="ECO:0007669"/>
    <property type="project" value="InterPro"/>
</dbReference>
<gene>
    <name evidence="6" type="ORF">GCM10007100_21280</name>
</gene>
<dbReference type="GO" id="GO:0009055">
    <property type="term" value="F:electron transfer activity"/>
    <property type="evidence" value="ECO:0007669"/>
    <property type="project" value="InterPro"/>
</dbReference>
<dbReference type="Proteomes" id="UP000644507">
    <property type="component" value="Unassembled WGS sequence"/>
</dbReference>
<evidence type="ECO:0000256" key="4">
    <source>
        <dbReference type="ARBA" id="ARBA00023008"/>
    </source>
</evidence>
<proteinExistence type="predicted"/>
<dbReference type="PANTHER" id="PTHR33546:SF1">
    <property type="entry name" value="LARGE, MULTIFUNCTIONAL SECRETED PROTEIN"/>
    <property type="match status" value="1"/>
</dbReference>
<evidence type="ECO:0000313" key="7">
    <source>
        <dbReference type="Proteomes" id="UP000644507"/>
    </source>
</evidence>
<dbReference type="InterPro" id="IPR008972">
    <property type="entry name" value="Cupredoxin"/>
</dbReference>
<keyword evidence="2" id="KW-0479">Metal-binding</keyword>
<evidence type="ECO:0000256" key="3">
    <source>
        <dbReference type="ARBA" id="ARBA00022982"/>
    </source>
</evidence>
<keyword evidence="1" id="KW-0813">Transport</keyword>
<evidence type="ECO:0000256" key="1">
    <source>
        <dbReference type="ARBA" id="ARBA00022448"/>
    </source>
</evidence>
<dbReference type="PROSITE" id="PS00196">
    <property type="entry name" value="COPPER_BLUE"/>
    <property type="match status" value="1"/>
</dbReference>